<feature type="transmembrane region" description="Helical" evidence="6">
    <location>
        <begin position="6"/>
        <end position="29"/>
    </location>
</feature>
<feature type="transmembrane region" description="Helical" evidence="6">
    <location>
        <begin position="312"/>
        <end position="331"/>
    </location>
</feature>
<keyword evidence="6" id="KW-0592">Phosphate transport</keyword>
<keyword evidence="3 6" id="KW-0812">Transmembrane</keyword>
<dbReference type="InterPro" id="IPR001204">
    <property type="entry name" value="Phos_transporter"/>
</dbReference>
<feature type="transmembrane region" description="Helical" evidence="6">
    <location>
        <begin position="41"/>
        <end position="60"/>
    </location>
</feature>
<accession>F0NY01</accession>
<feature type="transmembrane region" description="Helical" evidence="6">
    <location>
        <begin position="229"/>
        <end position="249"/>
    </location>
</feature>
<feature type="transmembrane region" description="Helical" evidence="6">
    <location>
        <begin position="416"/>
        <end position="433"/>
    </location>
</feature>
<proteinExistence type="inferred from homology"/>
<evidence type="ECO:0000313" key="8">
    <source>
        <dbReference type="Proteomes" id="UP000008641"/>
    </source>
</evidence>
<organism evidence="7 8">
    <name type="scientific">Weeksella virosa (strain ATCC 43766 / DSM 16922 / JCM 21250 / CCUG 30538 / CDC 9751 / IAM 14551 / NBRC 16016 / NCTC 11634 / CL345/78)</name>
    <dbReference type="NCBI Taxonomy" id="865938"/>
    <lineage>
        <taxon>Bacteria</taxon>
        <taxon>Pseudomonadati</taxon>
        <taxon>Bacteroidota</taxon>
        <taxon>Flavobacteriia</taxon>
        <taxon>Flavobacteriales</taxon>
        <taxon>Weeksellaceae</taxon>
        <taxon>Weeksella</taxon>
    </lineage>
</organism>
<dbReference type="GO" id="GO:0016020">
    <property type="term" value="C:membrane"/>
    <property type="evidence" value="ECO:0007669"/>
    <property type="project" value="UniProtKB-SubCell"/>
</dbReference>
<dbReference type="EMBL" id="CP002455">
    <property type="protein sequence ID" value="ADX68069.1"/>
    <property type="molecule type" value="Genomic_DNA"/>
</dbReference>
<dbReference type="HOGENOM" id="CLU_021892_0_0_10"/>
<dbReference type="AlphaFoldDB" id="F0NY01"/>
<dbReference type="PANTHER" id="PTHR11101">
    <property type="entry name" value="PHOSPHATE TRANSPORTER"/>
    <property type="match status" value="1"/>
</dbReference>
<dbReference type="OrthoDB" id="1110016at2"/>
<feature type="transmembrane region" description="Helical" evidence="6">
    <location>
        <begin position="496"/>
        <end position="514"/>
    </location>
</feature>
<dbReference type="GO" id="GO:0035435">
    <property type="term" value="P:phosphate ion transmembrane transport"/>
    <property type="evidence" value="ECO:0007669"/>
    <property type="project" value="TreeGrafter"/>
</dbReference>
<dbReference type="KEGG" id="wvi:Weevi_1368"/>
<evidence type="ECO:0000256" key="3">
    <source>
        <dbReference type="ARBA" id="ARBA00022692"/>
    </source>
</evidence>
<keyword evidence="4 6" id="KW-1133">Transmembrane helix</keyword>
<dbReference type="Proteomes" id="UP000008641">
    <property type="component" value="Chromosome"/>
</dbReference>
<keyword evidence="8" id="KW-1185">Reference proteome</keyword>
<feature type="transmembrane region" description="Helical" evidence="6">
    <location>
        <begin position="152"/>
        <end position="178"/>
    </location>
</feature>
<dbReference type="RefSeq" id="WP_013598458.1">
    <property type="nucleotide sequence ID" value="NC_015144.1"/>
</dbReference>
<comment type="similarity">
    <text evidence="6">Belongs to the inorganic phosphate transporter (PiT) (TC 2.A.20) family.</text>
</comment>
<feature type="transmembrane region" description="Helical" evidence="6">
    <location>
        <begin position="113"/>
        <end position="132"/>
    </location>
</feature>
<keyword evidence="2 6" id="KW-0813">Transport</keyword>
<evidence type="ECO:0000256" key="4">
    <source>
        <dbReference type="ARBA" id="ARBA00022989"/>
    </source>
</evidence>
<comment type="subcellular location">
    <subcellularLocation>
        <location evidence="1 6">Membrane</location>
        <topology evidence="1 6">Multi-pass membrane protein</topology>
    </subcellularLocation>
</comment>
<feature type="transmembrane region" description="Helical" evidence="6">
    <location>
        <begin position="190"/>
        <end position="209"/>
    </location>
</feature>
<evidence type="ECO:0000256" key="2">
    <source>
        <dbReference type="ARBA" id="ARBA00022448"/>
    </source>
</evidence>
<reference evidence="7 8" key="1">
    <citation type="journal article" date="2011" name="Stand. Genomic Sci.">
        <title>Complete genome sequence of Weeksella virosa type strain (9751).</title>
        <authorList>
            <person name="Lang E."/>
            <person name="Teshima H."/>
            <person name="Lucas S."/>
            <person name="Lapidus A."/>
            <person name="Hammon N."/>
            <person name="Deshpande S."/>
            <person name="Nolan M."/>
            <person name="Cheng J.F."/>
            <person name="Pitluck S."/>
            <person name="Liolios K."/>
            <person name="Pagani I."/>
            <person name="Mikhailova N."/>
            <person name="Ivanova N."/>
            <person name="Mavromatis K."/>
            <person name="Pati A."/>
            <person name="Tapia R."/>
            <person name="Han C."/>
            <person name="Goodwin L."/>
            <person name="Chen A."/>
            <person name="Palaniappan K."/>
            <person name="Land M."/>
            <person name="Hauser L."/>
            <person name="Chang Y.J."/>
            <person name="Jeffries C.D."/>
            <person name="Brambilla E.M."/>
            <person name="Kopitz M."/>
            <person name="Rohde M."/>
            <person name="Goker M."/>
            <person name="Tindall B.J."/>
            <person name="Detter J.C."/>
            <person name="Woyke T."/>
            <person name="Bristow J."/>
            <person name="Eisen J.A."/>
            <person name="Markowitz V."/>
            <person name="Hugenholtz P."/>
            <person name="Klenk H.P."/>
            <person name="Kyrpides N.C."/>
        </authorList>
    </citation>
    <scope>NUCLEOTIDE SEQUENCE [LARGE SCALE GENOMIC DNA]</scope>
    <source>
        <strain evidence="8">ATCC 43766 / DSM 16922 / JCM 21250 / NBRC 16016 / NCTC 11634 / CL345/78</strain>
    </source>
</reference>
<keyword evidence="5 6" id="KW-0472">Membrane</keyword>
<sequence length="752" mass="83860">MEQIFIIILITVVLLAILDIMVGVSNDAVNFLNSAIGSKAASFRTIMIIASCGLLFGAIFSSGMMEIARSGIFVPSMFSFYDLMIIMLTVMIADVILLDLFNYIGFPTSTTVSIIFELLGAATCLAFIKVLNSDQALYTVLDYINTEKASEIVVSIVLSVFLSFIVGSFVQYVTRFIFTFNSEARIKRYGGILGGVAITAISFFILIKGAKNLTFISDNAKDWIAHNQLLLIGINFVFWTIVSQILIILKINILRIIILIGTFALALAFAGNDLVNFIGVPIAALQSYDIFQASGVTDPHTFMMGDLANSDIVAPVYYLIIAGVIMIITLWTSKKAKNVIQTELSLSKQDEGTEKFNPNFLSRAIVRAVILLGNVVDKILPKSFQLRVEKRFEKPQKQKTLQIETTDEEAFDMIRASVNLLVASILISIGTSLKLPLSTTYVTFMVAMGTSFADRAWDRDSAVFRVAGVFNVIGGWFLTGISAFMIAAIISLTMYYGGTVGVIGMIIVLGIILFRSHKSYEDKSKVKEEVLVSFTGEDIDSVQKILAKNKKQIGKALSKIADNFALSVKGIDQENLGFLNENKKKIKKLITSIEDLKINFYRILRNMDQSNINSSKIFVQSFGYIQNIIISINFINTSIHTYIYNNHRQLKPEQIGDLKTINTAYKKMMYYISKRFLEDDLNNLGGIEPLRKDFDEALNIAISNQIARIQCDNISQKSSTLYFTILTEIEYSADRVEKLVRLYKGIDQQIND</sequence>
<evidence type="ECO:0000256" key="1">
    <source>
        <dbReference type="ARBA" id="ARBA00004141"/>
    </source>
</evidence>
<evidence type="ECO:0000256" key="6">
    <source>
        <dbReference type="RuleBase" id="RU363058"/>
    </source>
</evidence>
<reference evidence="8" key="2">
    <citation type="journal article" date="2011" name="Stand. Genomic Sci.">
        <title>Complete genome sequence of Weeksella virosa type strain (9751T).</title>
        <authorList>
            <person name="Lang E."/>
            <person name="Teshima H."/>
            <person name="Lucas S."/>
            <person name="Lapidus A."/>
            <person name="Hammon N."/>
            <person name="Deshpande S."/>
            <person name="Nolan M."/>
            <person name="Cheng J."/>
            <person name="Pitluck S."/>
            <person name="Liolios K."/>
            <person name="Pagani I."/>
            <person name="Mikhailova N."/>
            <person name="Ivanova N."/>
            <person name="Mavromatis K."/>
            <person name="Pati A."/>
            <person name="Tapia R."/>
            <person name="Han C."/>
            <person name="Goodwin L."/>
            <person name="Chen A."/>
            <person name="Palaniappan K."/>
            <person name="Land M."/>
            <person name="Hauser L."/>
            <person name="Chang Y."/>
            <person name="Jeffries C."/>
            <person name="Brambilla E."/>
            <person name="Kopitz M."/>
            <person name="Rohde M."/>
            <person name="Goker M."/>
            <person name="Tindall B."/>
            <person name="Detter J."/>
            <person name="Woyke T."/>
            <person name="Bristow J."/>
            <person name="Eisen J."/>
            <person name="Markowitz V."/>
            <person name="Hugenholtz P."/>
            <person name="Klenk H."/>
            <person name="Kyrpides N."/>
        </authorList>
    </citation>
    <scope>NUCLEOTIDE SEQUENCE [LARGE SCALE GENOMIC DNA]</scope>
    <source>
        <strain evidence="8">ATCC 43766 / DSM 16922 / JCM 21250 / NBRC 16016 / NCTC 11634 / CL345/78</strain>
    </source>
</reference>
<dbReference type="eggNOG" id="COG0306">
    <property type="taxonomic scope" value="Bacteria"/>
</dbReference>
<dbReference type="PANTHER" id="PTHR11101:SF16">
    <property type="entry name" value="PHOSPHATE TRANSPORTER"/>
    <property type="match status" value="1"/>
</dbReference>
<dbReference type="Pfam" id="PF01384">
    <property type="entry name" value="PHO4"/>
    <property type="match status" value="1"/>
</dbReference>
<dbReference type="STRING" id="865938.Weevi_1368"/>
<feature type="transmembrane region" description="Helical" evidence="6">
    <location>
        <begin position="80"/>
        <end position="101"/>
    </location>
</feature>
<gene>
    <name evidence="7" type="ordered locus">Weevi_1368</name>
</gene>
<name>F0NY01_WEEVC</name>
<protein>
    <recommendedName>
        <fullName evidence="6">Phosphate transporter</fullName>
    </recommendedName>
</protein>
<feature type="transmembrane region" description="Helical" evidence="6">
    <location>
        <begin position="469"/>
        <end position="490"/>
    </location>
</feature>
<dbReference type="GO" id="GO:0005315">
    <property type="term" value="F:phosphate transmembrane transporter activity"/>
    <property type="evidence" value="ECO:0007669"/>
    <property type="project" value="InterPro"/>
</dbReference>
<feature type="transmembrane region" description="Helical" evidence="6">
    <location>
        <begin position="256"/>
        <end position="278"/>
    </location>
</feature>
<evidence type="ECO:0000256" key="5">
    <source>
        <dbReference type="ARBA" id="ARBA00023136"/>
    </source>
</evidence>
<evidence type="ECO:0000313" key="7">
    <source>
        <dbReference type="EMBL" id="ADX68069.1"/>
    </source>
</evidence>